<sequence length="524" mass="59567">MSASSTAQPRKRRANRGAINPKSKQPKADMVAPHRITYSKVKMLLELARQTTRYALQLFEYYPDEDGRVHMEETQLSEAAAIVHAEDAYADLKYYSQRYFSKEVLVLDRADLDFLPLDEEERSNLCWQINVGFMSPLVWTRIEQLSAKEKTSHAKLLEKIAGGLTQLYLSRYHDCLPQLWETLIGVKTQAAIIGWEKRKSEKSIRELFMQQGEQPVQLDSSPEWMQERISTLQEKQEAHYVRLSNMSLKEIKRAYPSEHFRAAVKAFLSAMAIHLRDTLKEHGHYCLQCKIHEENTLAIAPQVIGAITHSFADDIDRTLDRIQLPVARGGSNTSDIIHASFMQVMEAHKRTSTDDAADDILPARLTDAAKQAKPPKKRSMFDRNETAVRIEWSQFDEFGDDAPAATATTADDDDDDDASHRDSSPLHDIANPLDMLRDNYHETSSIIENVPLDEEGEEEEEDVRSEASLTGVYAKMIKAKRDAHSAMSSPDQSNEVSRDMSVLPSSIIAYVHHHHHHHPECATH</sequence>
<feature type="region of interest" description="Disordered" evidence="1">
    <location>
        <begin position="448"/>
        <end position="467"/>
    </location>
</feature>
<evidence type="ECO:0000256" key="1">
    <source>
        <dbReference type="SAM" id="MobiDB-lite"/>
    </source>
</evidence>
<evidence type="ECO:0000313" key="3">
    <source>
        <dbReference type="Proteomes" id="UP000278143"/>
    </source>
</evidence>
<organism evidence="2 3">
    <name type="scientific">Syncephalis pseudoplumigaleata</name>
    <dbReference type="NCBI Taxonomy" id="1712513"/>
    <lineage>
        <taxon>Eukaryota</taxon>
        <taxon>Fungi</taxon>
        <taxon>Fungi incertae sedis</taxon>
        <taxon>Zoopagomycota</taxon>
        <taxon>Zoopagomycotina</taxon>
        <taxon>Zoopagomycetes</taxon>
        <taxon>Zoopagales</taxon>
        <taxon>Piptocephalidaceae</taxon>
        <taxon>Syncephalis</taxon>
    </lineage>
</organism>
<proteinExistence type="predicted"/>
<name>A0A4P9YV56_9FUNG</name>
<dbReference type="EMBL" id="KZ991309">
    <property type="protein sequence ID" value="RKP23101.1"/>
    <property type="molecule type" value="Genomic_DNA"/>
</dbReference>
<gene>
    <name evidence="2" type="ORF">SYNPS1DRAFT_31201</name>
</gene>
<evidence type="ECO:0000313" key="2">
    <source>
        <dbReference type="EMBL" id="RKP23101.1"/>
    </source>
</evidence>
<protein>
    <submittedName>
        <fullName evidence="2">Uncharacterized protein</fullName>
    </submittedName>
</protein>
<accession>A0A4P9YV56</accession>
<reference evidence="3" key="1">
    <citation type="journal article" date="2018" name="Nat. Microbiol.">
        <title>Leveraging single-cell genomics to expand the fungal tree of life.</title>
        <authorList>
            <person name="Ahrendt S.R."/>
            <person name="Quandt C.A."/>
            <person name="Ciobanu D."/>
            <person name="Clum A."/>
            <person name="Salamov A."/>
            <person name="Andreopoulos B."/>
            <person name="Cheng J.F."/>
            <person name="Woyke T."/>
            <person name="Pelin A."/>
            <person name="Henrissat B."/>
            <person name="Reynolds N.K."/>
            <person name="Benny G.L."/>
            <person name="Smith M.E."/>
            <person name="James T.Y."/>
            <person name="Grigoriev I.V."/>
        </authorList>
    </citation>
    <scope>NUCLEOTIDE SEQUENCE [LARGE SCALE GENOMIC DNA]</scope>
    <source>
        <strain evidence="3">Benny S71-1</strain>
    </source>
</reference>
<dbReference type="OrthoDB" id="10606999at2759"/>
<feature type="compositionally biased region" description="Acidic residues" evidence="1">
    <location>
        <begin position="451"/>
        <end position="463"/>
    </location>
</feature>
<feature type="region of interest" description="Disordered" evidence="1">
    <location>
        <begin position="393"/>
        <end position="433"/>
    </location>
</feature>
<dbReference type="Proteomes" id="UP000278143">
    <property type="component" value="Unassembled WGS sequence"/>
</dbReference>
<keyword evidence="3" id="KW-1185">Reference proteome</keyword>
<dbReference type="AlphaFoldDB" id="A0A4P9YV56"/>
<feature type="region of interest" description="Disordered" evidence="1">
    <location>
        <begin position="1"/>
        <end position="31"/>
    </location>
</feature>